<evidence type="ECO:0000313" key="2">
    <source>
        <dbReference type="Proteomes" id="UP000284892"/>
    </source>
</evidence>
<dbReference type="InterPro" id="IPR013078">
    <property type="entry name" value="His_Pase_superF_clade-1"/>
</dbReference>
<dbReference type="PANTHER" id="PTHR47623">
    <property type="entry name" value="OS09G0287300 PROTEIN"/>
    <property type="match status" value="1"/>
</dbReference>
<dbReference type="Gene3D" id="3.40.50.1240">
    <property type="entry name" value="Phosphoglycerate mutase-like"/>
    <property type="match status" value="1"/>
</dbReference>
<proteinExistence type="predicted"/>
<dbReference type="CDD" id="cd07040">
    <property type="entry name" value="HP"/>
    <property type="match status" value="1"/>
</dbReference>
<dbReference type="AlphaFoldDB" id="A0A420DKC8"/>
<dbReference type="SUPFAM" id="SSF53254">
    <property type="entry name" value="Phosphoglycerate mutase-like"/>
    <property type="match status" value="1"/>
</dbReference>
<dbReference type="Pfam" id="PF00300">
    <property type="entry name" value="His_Phos_1"/>
    <property type="match status" value="1"/>
</dbReference>
<protein>
    <submittedName>
        <fullName evidence="1">Phosphohistidine phosphatase</fullName>
    </submittedName>
</protein>
<keyword evidence="2" id="KW-1185">Reference proteome</keyword>
<comment type="caution">
    <text evidence="1">The sequence shown here is derived from an EMBL/GenBank/DDBJ whole genome shotgun (WGS) entry which is preliminary data.</text>
</comment>
<dbReference type="PANTHER" id="PTHR47623:SF1">
    <property type="entry name" value="OS09G0287300 PROTEIN"/>
    <property type="match status" value="1"/>
</dbReference>
<dbReference type="InterPro" id="IPR029033">
    <property type="entry name" value="His_PPase_superfam"/>
</dbReference>
<dbReference type="EMBL" id="RAQJ01000003">
    <property type="protein sequence ID" value="RKE94700.1"/>
    <property type="molecule type" value="Genomic_DNA"/>
</dbReference>
<sequence length="161" mass="18339">MKKITLVRHAKSSWKYDVNDIDRPLKKRGIVDANLVSNAFYVRESLPNIVFSSPANRALTTCKIFMKNLNIDSKIVHVNDKLYDFGGQNVVDFIKKCDDTYNHIMIFGHNHAFTSISNIFGDIFIANLPTSGLVEIIFDVDSWTKISNGKTLKTIFPRDLK</sequence>
<accession>A0A420DKC8</accession>
<dbReference type="RefSeq" id="WP_120200952.1">
    <property type="nucleotide sequence ID" value="NZ_RAQJ01000003.1"/>
</dbReference>
<organism evidence="1 2">
    <name type="scientific">Ichthyenterobacterium magnum</name>
    <dbReference type="NCBI Taxonomy" id="1230530"/>
    <lineage>
        <taxon>Bacteria</taxon>
        <taxon>Pseudomonadati</taxon>
        <taxon>Bacteroidota</taxon>
        <taxon>Flavobacteriia</taxon>
        <taxon>Flavobacteriales</taxon>
        <taxon>Flavobacteriaceae</taxon>
        <taxon>Ichthyenterobacterium</taxon>
    </lineage>
</organism>
<gene>
    <name evidence="1" type="ORF">BXY80_1711</name>
</gene>
<dbReference type="OrthoDB" id="9810154at2"/>
<name>A0A420DKC8_9FLAO</name>
<reference evidence="1 2" key="1">
    <citation type="submission" date="2018-09" db="EMBL/GenBank/DDBJ databases">
        <title>Genomic Encyclopedia of Archaeal and Bacterial Type Strains, Phase II (KMG-II): from individual species to whole genera.</title>
        <authorList>
            <person name="Goeker M."/>
        </authorList>
    </citation>
    <scope>NUCLEOTIDE SEQUENCE [LARGE SCALE GENOMIC DNA]</scope>
    <source>
        <strain evidence="1 2">DSM 26283</strain>
    </source>
</reference>
<evidence type="ECO:0000313" key="1">
    <source>
        <dbReference type="EMBL" id="RKE94700.1"/>
    </source>
</evidence>
<dbReference type="Proteomes" id="UP000284892">
    <property type="component" value="Unassembled WGS sequence"/>
</dbReference>